<accession>A0ABT1IU35</accession>
<feature type="compositionally biased region" description="Gly residues" evidence="1">
    <location>
        <begin position="173"/>
        <end position="186"/>
    </location>
</feature>
<name>A0ABT1IU35_9ACTN</name>
<dbReference type="EMBL" id="JAMZDX010000002">
    <property type="protein sequence ID" value="MCP2308648.1"/>
    <property type="molecule type" value="Genomic_DNA"/>
</dbReference>
<feature type="region of interest" description="Disordered" evidence="1">
    <location>
        <begin position="161"/>
        <end position="186"/>
    </location>
</feature>
<keyword evidence="4" id="KW-1185">Reference proteome</keyword>
<protein>
    <submittedName>
        <fullName evidence="3">Uncharacterized protein</fullName>
    </submittedName>
</protein>
<gene>
    <name evidence="3" type="ORF">FHR36_001772</name>
</gene>
<comment type="caution">
    <text evidence="3">The sequence shown here is derived from an EMBL/GenBank/DDBJ whole genome shotgun (WGS) entry which is preliminary data.</text>
</comment>
<keyword evidence="2" id="KW-1133">Transmembrane helix</keyword>
<dbReference type="Proteomes" id="UP001206483">
    <property type="component" value="Unassembled WGS sequence"/>
</dbReference>
<keyword evidence="2" id="KW-0812">Transmembrane</keyword>
<evidence type="ECO:0000256" key="1">
    <source>
        <dbReference type="SAM" id="MobiDB-lite"/>
    </source>
</evidence>
<evidence type="ECO:0000256" key="2">
    <source>
        <dbReference type="SAM" id="Phobius"/>
    </source>
</evidence>
<feature type="transmembrane region" description="Helical" evidence="2">
    <location>
        <begin position="54"/>
        <end position="75"/>
    </location>
</feature>
<proteinExistence type="predicted"/>
<sequence length="186" mass="18375">MTKRMRRADDLLRRAGRALREWPGWFILAAGAVLCVLGWYGVSGETVAARQLPYLASATVPGAALVVAGAVLIAARQAGRAGESADRRTDQLLALLVAEAGSGSGDGGEPAAGAVGPVVALPDGTLYHRGDCPLVAGKANARTADAATVRERALTACPVCDPEPPGAGDAADQGGGPGAGGPGAGG</sequence>
<reference evidence="3 4" key="1">
    <citation type="submission" date="2022-06" db="EMBL/GenBank/DDBJ databases">
        <title>Sequencing the genomes of 1000 actinobacteria strains.</title>
        <authorList>
            <person name="Klenk H.-P."/>
        </authorList>
    </citation>
    <scope>NUCLEOTIDE SEQUENCE [LARGE SCALE GENOMIC DNA]</scope>
    <source>
        <strain evidence="3 4">DSM 41656</strain>
    </source>
</reference>
<keyword evidence="2" id="KW-0472">Membrane</keyword>
<evidence type="ECO:0000313" key="3">
    <source>
        <dbReference type="EMBL" id="MCP2308648.1"/>
    </source>
</evidence>
<feature type="transmembrane region" description="Helical" evidence="2">
    <location>
        <begin position="21"/>
        <end position="42"/>
    </location>
</feature>
<organism evidence="3 4">
    <name type="scientific">Kitasatospora paracochleata</name>
    <dbReference type="NCBI Taxonomy" id="58354"/>
    <lineage>
        <taxon>Bacteria</taxon>
        <taxon>Bacillati</taxon>
        <taxon>Actinomycetota</taxon>
        <taxon>Actinomycetes</taxon>
        <taxon>Kitasatosporales</taxon>
        <taxon>Streptomycetaceae</taxon>
        <taxon>Kitasatospora</taxon>
    </lineage>
</organism>
<evidence type="ECO:0000313" key="4">
    <source>
        <dbReference type="Proteomes" id="UP001206483"/>
    </source>
</evidence>